<protein>
    <submittedName>
        <fullName evidence="2">Cupin domain-containing protein</fullName>
    </submittedName>
</protein>
<dbReference type="RefSeq" id="WP_078808806.1">
    <property type="nucleotide sequence ID" value="NZ_FUWM01000003.1"/>
</dbReference>
<dbReference type="PANTHER" id="PTHR37694:SF1">
    <property type="entry name" value="SLR8022 PROTEIN"/>
    <property type="match status" value="1"/>
</dbReference>
<dbReference type="Gene3D" id="2.60.120.10">
    <property type="entry name" value="Jelly Rolls"/>
    <property type="match status" value="1"/>
</dbReference>
<dbReference type="Pfam" id="PF07883">
    <property type="entry name" value="Cupin_2"/>
    <property type="match status" value="1"/>
</dbReference>
<feature type="domain" description="Cupin type-2" evidence="1">
    <location>
        <begin position="35"/>
        <end position="100"/>
    </location>
</feature>
<proteinExistence type="predicted"/>
<evidence type="ECO:0000313" key="3">
    <source>
        <dbReference type="Proteomes" id="UP000190625"/>
    </source>
</evidence>
<evidence type="ECO:0000259" key="1">
    <source>
        <dbReference type="Pfam" id="PF07883"/>
    </source>
</evidence>
<dbReference type="PANTHER" id="PTHR37694">
    <property type="entry name" value="SLR8022 PROTEIN"/>
    <property type="match status" value="1"/>
</dbReference>
<dbReference type="EMBL" id="FUWM01000003">
    <property type="protein sequence ID" value="SJZ30566.1"/>
    <property type="molecule type" value="Genomic_DNA"/>
</dbReference>
<dbReference type="InterPro" id="IPR014710">
    <property type="entry name" value="RmlC-like_jellyroll"/>
</dbReference>
<organism evidence="2 3">
    <name type="scientific">Selenihalanaerobacter shriftii</name>
    <dbReference type="NCBI Taxonomy" id="142842"/>
    <lineage>
        <taxon>Bacteria</taxon>
        <taxon>Bacillati</taxon>
        <taxon>Bacillota</taxon>
        <taxon>Clostridia</taxon>
        <taxon>Halanaerobiales</taxon>
        <taxon>Halobacteroidaceae</taxon>
        <taxon>Selenihalanaerobacter</taxon>
    </lineage>
</organism>
<sequence>MEIIKMDEIEGKTNKRGITAKKVLKHEDAQIMNLVLESGDEVPEHSVPVNVFFYIVEGKGRLQIGDDEKVVEAKDIIPCPPNTKMSLKADQNERFVVLNVKTPSL</sequence>
<dbReference type="OrthoDB" id="9797047at2"/>
<evidence type="ECO:0000313" key="2">
    <source>
        <dbReference type="EMBL" id="SJZ30566.1"/>
    </source>
</evidence>
<dbReference type="InterPro" id="IPR013096">
    <property type="entry name" value="Cupin_2"/>
</dbReference>
<dbReference type="Proteomes" id="UP000190625">
    <property type="component" value="Unassembled WGS sequence"/>
</dbReference>
<dbReference type="AlphaFoldDB" id="A0A1T4JK85"/>
<name>A0A1T4JK85_9FIRM</name>
<dbReference type="InterPro" id="IPR011051">
    <property type="entry name" value="RmlC_Cupin_sf"/>
</dbReference>
<gene>
    <name evidence="2" type="ORF">SAMN02745118_00085</name>
</gene>
<dbReference type="STRING" id="142842.SAMN02745118_00085"/>
<dbReference type="SUPFAM" id="SSF51182">
    <property type="entry name" value="RmlC-like cupins"/>
    <property type="match status" value="1"/>
</dbReference>
<reference evidence="3" key="1">
    <citation type="submission" date="2017-02" db="EMBL/GenBank/DDBJ databases">
        <authorList>
            <person name="Varghese N."/>
            <person name="Submissions S."/>
        </authorList>
    </citation>
    <scope>NUCLEOTIDE SEQUENCE [LARGE SCALE GENOMIC DNA]</scope>
    <source>
        <strain evidence="3">ATCC BAA-73</strain>
    </source>
</reference>
<keyword evidence="3" id="KW-1185">Reference proteome</keyword>
<accession>A0A1T4JK85</accession>